<dbReference type="Proteomes" id="UP001303046">
    <property type="component" value="Unassembled WGS sequence"/>
</dbReference>
<protein>
    <submittedName>
        <fullName evidence="1">Uncharacterized protein</fullName>
    </submittedName>
</protein>
<evidence type="ECO:0000313" key="2">
    <source>
        <dbReference type="Proteomes" id="UP001303046"/>
    </source>
</evidence>
<dbReference type="EMBL" id="JAVFWL010000003">
    <property type="protein sequence ID" value="KAK6741774.1"/>
    <property type="molecule type" value="Genomic_DNA"/>
</dbReference>
<keyword evidence="2" id="KW-1185">Reference proteome</keyword>
<organism evidence="1 2">
    <name type="scientific">Necator americanus</name>
    <name type="common">Human hookworm</name>
    <dbReference type="NCBI Taxonomy" id="51031"/>
    <lineage>
        <taxon>Eukaryota</taxon>
        <taxon>Metazoa</taxon>
        <taxon>Ecdysozoa</taxon>
        <taxon>Nematoda</taxon>
        <taxon>Chromadorea</taxon>
        <taxon>Rhabditida</taxon>
        <taxon>Rhabditina</taxon>
        <taxon>Rhabditomorpha</taxon>
        <taxon>Strongyloidea</taxon>
        <taxon>Ancylostomatidae</taxon>
        <taxon>Bunostominae</taxon>
        <taxon>Necator</taxon>
    </lineage>
</organism>
<sequence>MSGRVVASDLVTSGGTDGSSWALWSLSDGPGDVDEIEMVPIVNEDGDFLEVVMVGSVVVRTNAVHTLVVEVDGAVIEASHC</sequence>
<reference evidence="1 2" key="1">
    <citation type="submission" date="2023-08" db="EMBL/GenBank/DDBJ databases">
        <title>A Necator americanus chromosomal reference genome.</title>
        <authorList>
            <person name="Ilik V."/>
            <person name="Petrzelkova K.J."/>
            <person name="Pardy F."/>
            <person name="Fuh T."/>
            <person name="Niatou-Singa F.S."/>
            <person name="Gouil Q."/>
            <person name="Baker L."/>
            <person name="Ritchie M.E."/>
            <person name="Jex A.R."/>
            <person name="Gazzola D."/>
            <person name="Li H."/>
            <person name="Toshio Fujiwara R."/>
            <person name="Zhan B."/>
            <person name="Aroian R.V."/>
            <person name="Pafco B."/>
            <person name="Schwarz E.M."/>
        </authorList>
    </citation>
    <scope>NUCLEOTIDE SEQUENCE [LARGE SCALE GENOMIC DNA]</scope>
    <source>
        <strain evidence="1 2">Aroian</strain>
        <tissue evidence="1">Whole animal</tissue>
    </source>
</reference>
<evidence type="ECO:0000313" key="1">
    <source>
        <dbReference type="EMBL" id="KAK6741774.1"/>
    </source>
</evidence>
<proteinExistence type="predicted"/>
<name>A0ABR1CTW9_NECAM</name>
<accession>A0ABR1CTW9</accession>
<comment type="caution">
    <text evidence="1">The sequence shown here is derived from an EMBL/GenBank/DDBJ whole genome shotgun (WGS) entry which is preliminary data.</text>
</comment>
<gene>
    <name evidence="1" type="primary">Necator_chrIII.g10332</name>
    <name evidence="1" type="ORF">RB195_009567</name>
</gene>